<evidence type="ECO:0000313" key="2">
    <source>
        <dbReference type="Proteomes" id="UP001187471"/>
    </source>
</evidence>
<sequence length="164" mass="18116">MASSGTGCTTVKETENGNGADCGGDVGLWWSWLKTVQVEDYGEVEGLLALKKTLEDIRAKIVKEIEDQFVRKWLRVFAGRRGSRHGVLVPVAPVTDILSRLAVKTLLRSTSVNNSWCGLTERDNGGHGSEVAEKLIWWKMRDEGIESQGSRTLNKPKSSSKSRI</sequence>
<keyword evidence="2" id="KW-1185">Reference proteome</keyword>
<comment type="caution">
    <text evidence="1">The sequence shown here is derived from an EMBL/GenBank/DDBJ whole genome shotgun (WGS) entry which is preliminary data.</text>
</comment>
<dbReference type="AlphaFoldDB" id="A0AA88QC94"/>
<name>A0AA88QC94_9ASTE</name>
<dbReference type="EMBL" id="JAVXUO010003225">
    <property type="protein sequence ID" value="KAK2965352.1"/>
    <property type="molecule type" value="Genomic_DNA"/>
</dbReference>
<accession>A0AA88QC94</accession>
<proteinExistence type="predicted"/>
<organism evidence="1 2">
    <name type="scientific">Escallonia rubra</name>
    <dbReference type="NCBI Taxonomy" id="112253"/>
    <lineage>
        <taxon>Eukaryota</taxon>
        <taxon>Viridiplantae</taxon>
        <taxon>Streptophyta</taxon>
        <taxon>Embryophyta</taxon>
        <taxon>Tracheophyta</taxon>
        <taxon>Spermatophyta</taxon>
        <taxon>Magnoliopsida</taxon>
        <taxon>eudicotyledons</taxon>
        <taxon>Gunneridae</taxon>
        <taxon>Pentapetalae</taxon>
        <taxon>asterids</taxon>
        <taxon>campanulids</taxon>
        <taxon>Escalloniales</taxon>
        <taxon>Escalloniaceae</taxon>
        <taxon>Escallonia</taxon>
    </lineage>
</organism>
<gene>
    <name evidence="1" type="ORF">RJ640_013815</name>
</gene>
<protein>
    <submittedName>
        <fullName evidence="1">Uncharacterized protein</fullName>
    </submittedName>
</protein>
<reference evidence="1" key="1">
    <citation type="submission" date="2022-12" db="EMBL/GenBank/DDBJ databases">
        <title>Draft genome assemblies for two species of Escallonia (Escalloniales).</title>
        <authorList>
            <person name="Chanderbali A."/>
            <person name="Dervinis C."/>
            <person name="Anghel I."/>
            <person name="Soltis D."/>
            <person name="Soltis P."/>
            <person name="Zapata F."/>
        </authorList>
    </citation>
    <scope>NUCLEOTIDE SEQUENCE</scope>
    <source>
        <strain evidence="1">UCBG92.1500</strain>
        <tissue evidence="1">Leaf</tissue>
    </source>
</reference>
<dbReference type="Proteomes" id="UP001187471">
    <property type="component" value="Unassembled WGS sequence"/>
</dbReference>
<evidence type="ECO:0000313" key="1">
    <source>
        <dbReference type="EMBL" id="KAK2965352.1"/>
    </source>
</evidence>